<dbReference type="RefSeq" id="WP_379080913.1">
    <property type="nucleotide sequence ID" value="NZ_JBHULL010000014.1"/>
</dbReference>
<dbReference type="InterPro" id="IPR017946">
    <property type="entry name" value="PLC-like_Pdiesterase_TIM-brl"/>
</dbReference>
<organism evidence="1 2">
    <name type="scientific">Pedobacter vanadiisoli</name>
    <dbReference type="NCBI Taxonomy" id="1761975"/>
    <lineage>
        <taxon>Bacteria</taxon>
        <taxon>Pseudomonadati</taxon>
        <taxon>Bacteroidota</taxon>
        <taxon>Sphingobacteriia</taxon>
        <taxon>Sphingobacteriales</taxon>
        <taxon>Sphingobacteriaceae</taxon>
        <taxon>Pedobacter</taxon>
    </lineage>
</organism>
<dbReference type="SUPFAM" id="SSF51695">
    <property type="entry name" value="PLC-like phosphodiesterases"/>
    <property type="match status" value="1"/>
</dbReference>
<reference evidence="2" key="1">
    <citation type="journal article" date="2019" name="Int. J. Syst. Evol. Microbiol.">
        <title>The Global Catalogue of Microorganisms (GCM) 10K type strain sequencing project: providing services to taxonomists for standard genome sequencing and annotation.</title>
        <authorList>
            <consortium name="The Broad Institute Genomics Platform"/>
            <consortium name="The Broad Institute Genome Sequencing Center for Infectious Disease"/>
            <person name="Wu L."/>
            <person name="Ma J."/>
        </authorList>
    </citation>
    <scope>NUCLEOTIDE SEQUENCE [LARGE SCALE GENOMIC DNA]</scope>
    <source>
        <strain evidence="2">KCTC 42866</strain>
    </source>
</reference>
<proteinExistence type="predicted"/>
<dbReference type="EMBL" id="JBHULL010000014">
    <property type="protein sequence ID" value="MFD2584171.1"/>
    <property type="molecule type" value="Genomic_DNA"/>
</dbReference>
<evidence type="ECO:0000313" key="1">
    <source>
        <dbReference type="EMBL" id="MFD2584171.1"/>
    </source>
</evidence>
<name>A0ABW5MMV5_9SPHI</name>
<gene>
    <name evidence="1" type="ORF">ACFSR6_16830</name>
</gene>
<evidence type="ECO:0008006" key="3">
    <source>
        <dbReference type="Google" id="ProtNLM"/>
    </source>
</evidence>
<protein>
    <recommendedName>
        <fullName evidence="3">Phosphodiesterase</fullName>
    </recommendedName>
</protein>
<accession>A0ABW5MMV5</accession>
<evidence type="ECO:0000313" key="2">
    <source>
        <dbReference type="Proteomes" id="UP001597461"/>
    </source>
</evidence>
<sequence length="211" mass="24542">MEIISHRGYWINAEEKNTDLAFARSFSNQYGTETDIRDYCGELVISHDIANGNSLSIDHFFEIYINNICSGTLALNVKADGLQEVIKNKLTKHGIENYFFFDMSIPDTLNYIKHGLNIYSRQSEYEPTPAFYTECRGIWLDAFVNIWFDANLINSHLSNGKKVALVSPELHKRDYFSFWQMLKDQGFHFKNDIILCTDLPDHAKKFFNENE</sequence>
<comment type="caution">
    <text evidence="1">The sequence shown here is derived from an EMBL/GenBank/DDBJ whole genome shotgun (WGS) entry which is preliminary data.</text>
</comment>
<keyword evidence="2" id="KW-1185">Reference proteome</keyword>
<dbReference type="Proteomes" id="UP001597461">
    <property type="component" value="Unassembled WGS sequence"/>
</dbReference>